<evidence type="ECO:0000313" key="12">
    <source>
        <dbReference type="Proteomes" id="UP000322997"/>
    </source>
</evidence>
<evidence type="ECO:0000259" key="10">
    <source>
        <dbReference type="PROSITE" id="PS50885"/>
    </source>
</evidence>
<feature type="region of interest" description="Disordered" evidence="7">
    <location>
        <begin position="335"/>
        <end position="357"/>
    </location>
</feature>
<evidence type="ECO:0000256" key="5">
    <source>
        <dbReference type="ARBA" id="ARBA00029447"/>
    </source>
</evidence>
<evidence type="ECO:0000256" key="8">
    <source>
        <dbReference type="SAM" id="Phobius"/>
    </source>
</evidence>
<dbReference type="SMART" id="SM00283">
    <property type="entry name" value="MA"/>
    <property type="match status" value="1"/>
</dbReference>
<comment type="subcellular location">
    <subcellularLocation>
        <location evidence="1">Cell membrane</location>
    </subcellularLocation>
</comment>
<dbReference type="PANTHER" id="PTHR32089:SF112">
    <property type="entry name" value="LYSOZYME-LIKE PROTEIN-RELATED"/>
    <property type="match status" value="1"/>
</dbReference>
<keyword evidence="8" id="KW-1133">Transmembrane helix</keyword>
<dbReference type="GO" id="GO:0005886">
    <property type="term" value="C:plasma membrane"/>
    <property type="evidence" value="ECO:0007669"/>
    <property type="project" value="UniProtKB-SubCell"/>
</dbReference>
<keyword evidence="4 6" id="KW-0807">Transducer</keyword>
<dbReference type="Pfam" id="PF00015">
    <property type="entry name" value="MCPsignal"/>
    <property type="match status" value="1"/>
</dbReference>
<dbReference type="SMART" id="SM00304">
    <property type="entry name" value="HAMP"/>
    <property type="match status" value="1"/>
</dbReference>
<dbReference type="SUPFAM" id="SSF58104">
    <property type="entry name" value="Methyl-accepting chemotaxis protein (MCP) signaling domain"/>
    <property type="match status" value="1"/>
</dbReference>
<feature type="transmembrane region" description="Helical" evidence="8">
    <location>
        <begin position="55"/>
        <end position="74"/>
    </location>
</feature>
<feature type="domain" description="Methyl-accepting transducer" evidence="9">
    <location>
        <begin position="326"/>
        <end position="562"/>
    </location>
</feature>
<dbReference type="InterPro" id="IPR007891">
    <property type="entry name" value="CHASE3"/>
</dbReference>
<dbReference type="PROSITE" id="PS50885">
    <property type="entry name" value="HAMP"/>
    <property type="match status" value="1"/>
</dbReference>
<keyword evidence="3 8" id="KW-0472">Membrane</keyword>
<protein>
    <submittedName>
        <fullName evidence="11">Methyl-accepting chemotaxis protein</fullName>
    </submittedName>
</protein>
<dbReference type="PANTHER" id="PTHR32089">
    <property type="entry name" value="METHYL-ACCEPTING CHEMOTAXIS PROTEIN MCPB"/>
    <property type="match status" value="1"/>
</dbReference>
<dbReference type="Pfam" id="PF00672">
    <property type="entry name" value="HAMP"/>
    <property type="match status" value="1"/>
</dbReference>
<evidence type="ECO:0000256" key="2">
    <source>
        <dbReference type="ARBA" id="ARBA00022475"/>
    </source>
</evidence>
<evidence type="ECO:0000256" key="4">
    <source>
        <dbReference type="ARBA" id="ARBA00023224"/>
    </source>
</evidence>
<dbReference type="CDD" id="cd19410">
    <property type="entry name" value="HK9-like_sensor"/>
    <property type="match status" value="1"/>
</dbReference>
<feature type="compositionally biased region" description="Low complexity" evidence="7">
    <location>
        <begin position="335"/>
        <end position="349"/>
    </location>
</feature>
<keyword evidence="2" id="KW-1003">Cell membrane</keyword>
<feature type="transmembrane region" description="Helical" evidence="8">
    <location>
        <begin position="231"/>
        <end position="251"/>
    </location>
</feature>
<dbReference type="Gene3D" id="6.10.340.10">
    <property type="match status" value="1"/>
</dbReference>
<dbReference type="Pfam" id="PF05227">
    <property type="entry name" value="CHASE3"/>
    <property type="match status" value="1"/>
</dbReference>
<dbReference type="Gene3D" id="1.10.287.950">
    <property type="entry name" value="Methyl-accepting chemotaxis protein"/>
    <property type="match status" value="1"/>
</dbReference>
<dbReference type="PROSITE" id="PS50111">
    <property type="entry name" value="CHEMOTAXIS_TRANSDUC_2"/>
    <property type="match status" value="1"/>
</dbReference>
<evidence type="ECO:0000256" key="7">
    <source>
        <dbReference type="SAM" id="MobiDB-lite"/>
    </source>
</evidence>
<dbReference type="InterPro" id="IPR004089">
    <property type="entry name" value="MCPsignal_dom"/>
</dbReference>
<keyword evidence="8" id="KW-0812">Transmembrane</keyword>
<dbReference type="AlphaFoldDB" id="A0A5D4S1S2"/>
<dbReference type="CDD" id="cd11386">
    <property type="entry name" value="MCP_signal"/>
    <property type="match status" value="1"/>
</dbReference>
<sequence>MYTVKIMVSSTCHTTFFLYKEGETVKKKIKHRQEKKDKEKKGKKNPYFRSIRGKVVLSFSVLAIIIWVLAYTSYLNTTKLEAEMDKLIESDMAIDATSKDLSRLLNEIEIGEQGYVITGASGFLAPYDNGKKQVNENLAELKKLLKENPDQMSKLEKIDKQYSFWIQFVDRVIDKRETTGFKEAAALVETGTGKKYIDGIRSYVDMITETQEKDLDKRMDSLNTLVMNSKIITGSLSMLAIVLIVIFSIWLSRTILKNTRKISTSILEIADAGGDLTKRIHVKSRDELGGLAEDTNKLIAGISVLVRQVTEMAENVSASSQELLASAEETSHTISSIAETSSEIAAGSEDTTTRMSASLHKMNSLEEASRFLFQQAEQVKSTAIGMKKAAEKGGESVRESSAKMQGIEETMAHTTRTVEALGKRSSEISAIIATITDISEQTNLLALNAAIEAARAGEHGRGFAVVADEVRKLAEQSRDAAKGVTGIVHSIQEEVDLIIDQNAEGVKEVIAGVETTNMTNSALKDILKHTERTSSVVEEMVGHIHETLNLSQEVASSFAAVNEISESTAANTETTAAAAEEGSAAMEQVTASASELSKQAEALKGIISNFKI</sequence>
<gene>
    <name evidence="11" type="ORF">FZC83_02710</name>
</gene>
<reference evidence="11 12" key="1">
    <citation type="submission" date="2019-08" db="EMBL/GenBank/DDBJ databases">
        <title>Bacillus genomes from the desert of Cuatro Cienegas, Coahuila.</title>
        <authorList>
            <person name="Olmedo-Alvarez G."/>
        </authorList>
    </citation>
    <scope>NUCLEOTIDE SEQUENCE [LARGE SCALE GENOMIC DNA]</scope>
    <source>
        <strain evidence="11 12">CH108_3D</strain>
    </source>
</reference>
<dbReference type="Proteomes" id="UP000322997">
    <property type="component" value="Unassembled WGS sequence"/>
</dbReference>
<evidence type="ECO:0000256" key="6">
    <source>
        <dbReference type="PROSITE-ProRule" id="PRU00284"/>
    </source>
</evidence>
<dbReference type="CDD" id="cd06225">
    <property type="entry name" value="HAMP"/>
    <property type="match status" value="1"/>
</dbReference>
<proteinExistence type="inferred from homology"/>
<feature type="domain" description="HAMP" evidence="10">
    <location>
        <begin position="253"/>
        <end position="307"/>
    </location>
</feature>
<evidence type="ECO:0000313" key="11">
    <source>
        <dbReference type="EMBL" id="TYS56501.1"/>
    </source>
</evidence>
<dbReference type="GO" id="GO:0007165">
    <property type="term" value="P:signal transduction"/>
    <property type="evidence" value="ECO:0007669"/>
    <property type="project" value="UniProtKB-KW"/>
</dbReference>
<evidence type="ECO:0000259" key="9">
    <source>
        <dbReference type="PROSITE" id="PS50111"/>
    </source>
</evidence>
<evidence type="ECO:0000256" key="1">
    <source>
        <dbReference type="ARBA" id="ARBA00004236"/>
    </source>
</evidence>
<evidence type="ECO:0000256" key="3">
    <source>
        <dbReference type="ARBA" id="ARBA00023136"/>
    </source>
</evidence>
<comment type="similarity">
    <text evidence="5">Belongs to the methyl-accepting chemotaxis (MCP) protein family.</text>
</comment>
<dbReference type="EMBL" id="VTEQ01000001">
    <property type="protein sequence ID" value="TYS56501.1"/>
    <property type="molecule type" value="Genomic_DNA"/>
</dbReference>
<name>A0A5D4S1S2_9BACI</name>
<comment type="caution">
    <text evidence="11">The sequence shown here is derived from an EMBL/GenBank/DDBJ whole genome shotgun (WGS) entry which is preliminary data.</text>
</comment>
<dbReference type="InterPro" id="IPR003660">
    <property type="entry name" value="HAMP_dom"/>
</dbReference>
<accession>A0A5D4S1S2</accession>
<organism evidence="11 12">
    <name type="scientific">Rossellomorea marisflavi</name>
    <dbReference type="NCBI Taxonomy" id="189381"/>
    <lineage>
        <taxon>Bacteria</taxon>
        <taxon>Bacillati</taxon>
        <taxon>Bacillota</taxon>
        <taxon>Bacilli</taxon>
        <taxon>Bacillales</taxon>
        <taxon>Bacillaceae</taxon>
        <taxon>Rossellomorea</taxon>
    </lineage>
</organism>